<comment type="similarity">
    <text evidence="2 5">Belongs to the glycosyl hydrolase 13 family.</text>
</comment>
<dbReference type="SUPFAM" id="SSF51445">
    <property type="entry name" value="(Trans)glycosidases"/>
    <property type="match status" value="1"/>
</dbReference>
<gene>
    <name evidence="7" type="ORF">FRD01_16145</name>
</gene>
<dbReference type="AlphaFoldDB" id="A0A5B8XZ59"/>
<keyword evidence="3" id="KW-0479">Metal-binding</keyword>
<evidence type="ECO:0000313" key="8">
    <source>
        <dbReference type="Proteomes" id="UP000321595"/>
    </source>
</evidence>
<dbReference type="InterPro" id="IPR006047">
    <property type="entry name" value="GH13_cat_dom"/>
</dbReference>
<evidence type="ECO:0000256" key="2">
    <source>
        <dbReference type="ARBA" id="ARBA00008061"/>
    </source>
</evidence>
<dbReference type="PROSITE" id="PS51257">
    <property type="entry name" value="PROKAR_LIPOPROTEIN"/>
    <property type="match status" value="1"/>
</dbReference>
<keyword evidence="4" id="KW-0732">Signal</keyword>
<dbReference type="PRINTS" id="PR00110">
    <property type="entry name" value="ALPHAAMYLASE"/>
</dbReference>
<dbReference type="GO" id="GO:0005975">
    <property type="term" value="P:carbohydrate metabolic process"/>
    <property type="evidence" value="ECO:0007669"/>
    <property type="project" value="InterPro"/>
</dbReference>
<dbReference type="CDD" id="cd02859">
    <property type="entry name" value="E_set_AMPKbeta_like_N"/>
    <property type="match status" value="1"/>
</dbReference>
<feature type="domain" description="Glycosyl hydrolase family 13 catalytic" evidence="6">
    <location>
        <begin position="227"/>
        <end position="623"/>
    </location>
</feature>
<proteinExistence type="inferred from homology"/>
<dbReference type="GO" id="GO:0046872">
    <property type="term" value="F:metal ion binding"/>
    <property type="evidence" value="ECO:0007669"/>
    <property type="project" value="UniProtKB-KW"/>
</dbReference>
<dbReference type="PANTHER" id="PTHR10357:SF215">
    <property type="entry name" value="ALPHA-AMYLASE 1"/>
    <property type="match status" value="1"/>
</dbReference>
<dbReference type="Gene3D" id="2.60.40.1180">
    <property type="entry name" value="Golgi alpha-mannosidase II"/>
    <property type="match status" value="1"/>
</dbReference>
<protein>
    <recommendedName>
        <fullName evidence="6">Glycosyl hydrolase family 13 catalytic domain-containing protein</fullName>
    </recommendedName>
</protein>
<dbReference type="InterPro" id="IPR014756">
    <property type="entry name" value="Ig_E-set"/>
</dbReference>
<dbReference type="Proteomes" id="UP000321595">
    <property type="component" value="Chromosome"/>
</dbReference>
<dbReference type="Gene3D" id="2.60.40.10">
    <property type="entry name" value="Immunoglobulins"/>
    <property type="match status" value="1"/>
</dbReference>
<evidence type="ECO:0000259" key="6">
    <source>
        <dbReference type="SMART" id="SM00642"/>
    </source>
</evidence>
<keyword evidence="8" id="KW-1185">Reference proteome</keyword>
<evidence type="ECO:0000256" key="3">
    <source>
        <dbReference type="ARBA" id="ARBA00022723"/>
    </source>
</evidence>
<dbReference type="GO" id="GO:0004556">
    <property type="term" value="F:alpha-amylase activity"/>
    <property type="evidence" value="ECO:0007669"/>
    <property type="project" value="InterPro"/>
</dbReference>
<dbReference type="SMART" id="SM00642">
    <property type="entry name" value="Aamy"/>
    <property type="match status" value="1"/>
</dbReference>
<comment type="cofactor">
    <cofactor evidence="1">
        <name>Ca(2+)</name>
        <dbReference type="ChEBI" id="CHEBI:29108"/>
    </cofactor>
</comment>
<dbReference type="InterPro" id="IPR017853">
    <property type="entry name" value="GH"/>
</dbReference>
<dbReference type="InterPro" id="IPR013780">
    <property type="entry name" value="Glyco_hydro_b"/>
</dbReference>
<dbReference type="InterPro" id="IPR013783">
    <property type="entry name" value="Ig-like_fold"/>
</dbReference>
<evidence type="ECO:0000256" key="1">
    <source>
        <dbReference type="ARBA" id="ARBA00001913"/>
    </source>
</evidence>
<evidence type="ECO:0000313" key="7">
    <source>
        <dbReference type="EMBL" id="QED28739.1"/>
    </source>
</evidence>
<dbReference type="Gene3D" id="3.20.20.80">
    <property type="entry name" value="Glycosidases"/>
    <property type="match status" value="1"/>
</dbReference>
<dbReference type="SUPFAM" id="SSF81296">
    <property type="entry name" value="E set domains"/>
    <property type="match status" value="1"/>
</dbReference>
<reference evidence="7 8" key="1">
    <citation type="submission" date="2019-08" db="EMBL/GenBank/DDBJ databases">
        <authorList>
            <person name="Liang Q."/>
        </authorList>
    </citation>
    <scope>NUCLEOTIDE SEQUENCE [LARGE SCALE GENOMIC DNA]</scope>
    <source>
        <strain evidence="7 8">V1718</strain>
    </source>
</reference>
<dbReference type="EMBL" id="CP042467">
    <property type="protein sequence ID" value="QED28739.1"/>
    <property type="molecule type" value="Genomic_DNA"/>
</dbReference>
<dbReference type="OrthoDB" id="9760647at2"/>
<dbReference type="InterPro" id="IPR006046">
    <property type="entry name" value="Alpha_amylase"/>
</dbReference>
<dbReference type="Pfam" id="PF00128">
    <property type="entry name" value="Alpha-amylase"/>
    <property type="match status" value="2"/>
</dbReference>
<dbReference type="SUPFAM" id="SSF51011">
    <property type="entry name" value="Glycosyl hydrolase domain"/>
    <property type="match status" value="1"/>
</dbReference>
<dbReference type="KEGG" id="bbae:FRD01_16145"/>
<evidence type="ECO:0000256" key="5">
    <source>
        <dbReference type="RuleBase" id="RU003615"/>
    </source>
</evidence>
<accession>A0A5B8XZ59</accession>
<dbReference type="PANTHER" id="PTHR10357">
    <property type="entry name" value="ALPHA-AMYLASE FAMILY MEMBER"/>
    <property type="match status" value="1"/>
</dbReference>
<name>A0A5B8XZ59_9DELT</name>
<sequence length="715" mass="78972">MRGGLVRRFLVVIALVGLGCSDTKEGPAEPVPEGLETRSCTVELTHPNADEIAGDFNDWTPEPMLDEDGGPVWRAELEPGAYAFSFYVDGEAEPAPPDVFTRWHDGTEVRELRVGDCQKPLWRVDELTGGERIQARLSFVAAASSKAPLDPDSVSIFAGETELDEDAWSIDENGDVVVDFTPPAPGKYSLRVEGADTAGVAAENDGLWLPVWSEAEPFSWQDGLMYLAFTDRFRSVNGMRPSKPDVNLADIASFMGGDFDGVTEAIEDGYFDDMGVNILWLSPVYENPESAYTGSSGDLFTGYHGYWPVDPLSAESAYGGDEALHRLIKAAHARGIRVLFDIVLNHVHEDHGYCTEKPEWCAQTCVCGTENCAWEGPGGRPLDCQFAPYLPDLNYRNPEIVDRVLSDVIAKMEKFDVDGLRIDAAKHMDHVVMRQLRLRLDKLEDKGVAPFYLVGETFTSDRGLIMNYVADYELHGQFDFPLYYAIRSTFAHGGSFRDLEGAAAAGQRSYGQFYTRMSPFLGNHDIPRFMTEAAGNGQGSFGQTPDLMAEGPAAEVTQWDLINRASLAFVFTLTQPGVPLIYYGDEVGLAGDTDPDNRRMMPQTLNANQSELLRRVQELGQARKALPALRGAERKELWMDDSLYVYLRSDGTNVALVAMNKSDTPRTEDVTIPSAYGLSGATMEVWGREGLEASVLNGSLRVQLNPWEYRIIVPK</sequence>
<organism evidence="7 8">
    <name type="scientific">Microvenator marinus</name>
    <dbReference type="NCBI Taxonomy" id="2600177"/>
    <lineage>
        <taxon>Bacteria</taxon>
        <taxon>Deltaproteobacteria</taxon>
        <taxon>Bradymonadales</taxon>
        <taxon>Microvenatoraceae</taxon>
        <taxon>Microvenator</taxon>
    </lineage>
</organism>
<evidence type="ECO:0000256" key="4">
    <source>
        <dbReference type="ARBA" id="ARBA00022729"/>
    </source>
</evidence>